<accession>A0A149URG4</accession>
<gene>
    <name evidence="2" type="ORF">AD928_02360</name>
    <name evidence="3" type="ORF">AD952_12435</name>
    <name evidence="4" type="ORF">NKW54_14190</name>
</gene>
<proteinExistence type="predicted"/>
<dbReference type="Proteomes" id="UP001523543">
    <property type="component" value="Unassembled WGS sequence"/>
</dbReference>
<feature type="transmembrane region" description="Helical" evidence="1">
    <location>
        <begin position="46"/>
        <end position="66"/>
    </location>
</feature>
<comment type="caution">
    <text evidence="3">The sequence shown here is derived from an EMBL/GenBank/DDBJ whole genome shotgun (WGS) entry which is preliminary data.</text>
</comment>
<name>A0A149URG4_9PROT</name>
<feature type="transmembrane region" description="Helical" evidence="1">
    <location>
        <begin position="119"/>
        <end position="141"/>
    </location>
</feature>
<feature type="transmembrane region" description="Helical" evidence="1">
    <location>
        <begin position="78"/>
        <end position="99"/>
    </location>
</feature>
<keyword evidence="7" id="KW-1185">Reference proteome</keyword>
<evidence type="ECO:0000313" key="7">
    <source>
        <dbReference type="Proteomes" id="UP001523543"/>
    </source>
</evidence>
<feature type="transmembrane region" description="Helical" evidence="1">
    <location>
        <begin position="162"/>
        <end position="178"/>
    </location>
</feature>
<feature type="transmembrane region" description="Helical" evidence="1">
    <location>
        <begin position="21"/>
        <end position="40"/>
    </location>
</feature>
<sequence>MSNNENISNTRQRNIGFRLSDIAAIFYLILVTCGVIYLVLNVQGHPFLLAYIKFFFLATFGECLRRRITQDNWIPNHLIARALIWGFFGVWIAMSFMIMDSGVRWFVGTSSLSRPVTAFAISAWMNIFSGYGFFMMLTHFITDRMLDEGIKAPTEYLRSNGFARWAKIVALCLIFFWTPAHTITFLLPNIWRVVFAAYLSVALGAILSFASDSGSRAARTA</sequence>
<evidence type="ECO:0000313" key="6">
    <source>
        <dbReference type="Proteomes" id="UP000075473"/>
    </source>
</evidence>
<dbReference type="EMBL" id="LHZY01000062">
    <property type="protein sequence ID" value="KXV70599.1"/>
    <property type="molecule type" value="Genomic_DNA"/>
</dbReference>
<evidence type="ECO:0000256" key="1">
    <source>
        <dbReference type="SAM" id="Phobius"/>
    </source>
</evidence>
<evidence type="ECO:0000313" key="2">
    <source>
        <dbReference type="EMBL" id="KXU99543.1"/>
    </source>
</evidence>
<feature type="transmembrane region" description="Helical" evidence="1">
    <location>
        <begin position="190"/>
        <end position="210"/>
    </location>
</feature>
<reference evidence="5 6" key="1">
    <citation type="submission" date="2015-06" db="EMBL/GenBank/DDBJ databases">
        <title>Improved classification and identification of acetic acid bacteria using matrix-assisted laser desorption/ionization time-of-flight mass spectrometry; Gluconobacter nephelii and Gluconobacter uchimurae are later heterotypic synonyms of Gluconobacter japonicus and Gluconobacter oxydans, respectively.</title>
        <authorList>
            <person name="Li L."/>
            <person name="Cleenwerck I."/>
            <person name="De Vuyst L."/>
            <person name="Vandamme P."/>
        </authorList>
    </citation>
    <scope>NUCLEOTIDE SEQUENCE [LARGE SCALE GENOMIC DNA]</scope>
    <source>
        <strain evidence="3 5">LMG 1608</strain>
        <strain evidence="2 6">LMG 1625</strain>
    </source>
</reference>
<reference evidence="4 7" key="2">
    <citation type="submission" date="2022-06" db="EMBL/GenBank/DDBJ databases">
        <title>Acetobacer genomes from food samples.</title>
        <authorList>
            <person name="Sombolestani A."/>
        </authorList>
    </citation>
    <scope>NUCLEOTIDE SEQUENCE [LARGE SCALE GENOMIC DNA]</scope>
    <source>
        <strain evidence="4 7">R-83281</strain>
    </source>
</reference>
<dbReference type="PATRIC" id="fig|178900.5.peg.286"/>
<evidence type="ECO:0000313" key="5">
    <source>
        <dbReference type="Proteomes" id="UP000075312"/>
    </source>
</evidence>
<dbReference type="AlphaFoldDB" id="A0A149URG4"/>
<dbReference type="Proteomes" id="UP000075312">
    <property type="component" value="Unassembled WGS sequence"/>
</dbReference>
<protein>
    <submittedName>
        <fullName evidence="3">Uncharacterized protein</fullName>
    </submittedName>
</protein>
<keyword evidence="1" id="KW-0812">Transmembrane</keyword>
<dbReference type="Proteomes" id="UP000075473">
    <property type="component" value="Unassembled WGS sequence"/>
</dbReference>
<organism evidence="3 5">
    <name type="scientific">Acetobacter cerevisiae</name>
    <dbReference type="NCBI Taxonomy" id="178900"/>
    <lineage>
        <taxon>Bacteria</taxon>
        <taxon>Pseudomonadati</taxon>
        <taxon>Pseudomonadota</taxon>
        <taxon>Alphaproteobacteria</taxon>
        <taxon>Acetobacterales</taxon>
        <taxon>Acetobacteraceae</taxon>
        <taxon>Acetobacter</taxon>
    </lineage>
</organism>
<dbReference type="EMBL" id="LHZA01000104">
    <property type="protein sequence ID" value="KXU99543.1"/>
    <property type="molecule type" value="Genomic_DNA"/>
</dbReference>
<evidence type="ECO:0000313" key="4">
    <source>
        <dbReference type="EMBL" id="MCP1247080.1"/>
    </source>
</evidence>
<keyword evidence="1" id="KW-0472">Membrane</keyword>
<keyword evidence="1" id="KW-1133">Transmembrane helix</keyword>
<evidence type="ECO:0000313" key="3">
    <source>
        <dbReference type="EMBL" id="KXV70599.1"/>
    </source>
</evidence>
<dbReference type="EMBL" id="JAMYZR010000047">
    <property type="protein sequence ID" value="MCP1247080.1"/>
    <property type="molecule type" value="Genomic_DNA"/>
</dbReference>
<dbReference type="RefSeq" id="WP_062144138.1">
    <property type="nucleotide sequence ID" value="NZ_JAMYZR010000047.1"/>
</dbReference>